<dbReference type="SUPFAM" id="SSF53901">
    <property type="entry name" value="Thiolase-like"/>
    <property type="match status" value="2"/>
</dbReference>
<dbReference type="SMART" id="SM00826">
    <property type="entry name" value="PKS_DH"/>
    <property type="match status" value="1"/>
</dbReference>
<dbReference type="InterPro" id="IPR014031">
    <property type="entry name" value="Ketoacyl_synth_C"/>
</dbReference>
<dbReference type="InterPro" id="IPR013968">
    <property type="entry name" value="PKS_KR"/>
</dbReference>
<dbReference type="PROSITE" id="PS52019">
    <property type="entry name" value="PKS_MFAS_DH"/>
    <property type="match status" value="1"/>
</dbReference>
<dbReference type="Gene3D" id="6.10.140.1830">
    <property type="match status" value="1"/>
</dbReference>
<proteinExistence type="predicted"/>
<feature type="active site" description="Proton donor; for dehydratase activity" evidence="6">
    <location>
        <position position="1145"/>
    </location>
</feature>
<comment type="caution">
    <text evidence="11">The sequence shown here is derived from an EMBL/GenBank/DDBJ whole genome shotgun (WGS) entry which is preliminary data.</text>
</comment>
<dbReference type="InterPro" id="IPR049900">
    <property type="entry name" value="PKS_mFAS_DH"/>
</dbReference>
<dbReference type="SMART" id="SM01294">
    <property type="entry name" value="PKS_PP_betabranch"/>
    <property type="match status" value="2"/>
</dbReference>
<dbReference type="PROSITE" id="PS00012">
    <property type="entry name" value="PHOSPHOPANTETHEINE"/>
    <property type="match status" value="2"/>
</dbReference>
<dbReference type="Gene3D" id="3.10.129.110">
    <property type="entry name" value="Polyketide synthase dehydratase"/>
    <property type="match status" value="1"/>
</dbReference>
<feature type="domain" description="Carrier" evidence="8">
    <location>
        <begin position="1981"/>
        <end position="2056"/>
    </location>
</feature>
<dbReference type="InterPro" id="IPR055123">
    <property type="entry name" value="SpnB-like_Rossmann"/>
</dbReference>
<dbReference type="InterPro" id="IPR014030">
    <property type="entry name" value="Ketoacyl_synth_N"/>
</dbReference>
<dbReference type="InterPro" id="IPR042104">
    <property type="entry name" value="PKS_dehydratase_sf"/>
</dbReference>
<dbReference type="InterPro" id="IPR036291">
    <property type="entry name" value="NAD(P)-bd_dom_sf"/>
</dbReference>
<dbReference type="Pfam" id="PF02801">
    <property type="entry name" value="Ketoacyl-synt_C"/>
    <property type="match status" value="2"/>
</dbReference>
<feature type="domain" description="Carrier" evidence="8">
    <location>
        <begin position="3494"/>
        <end position="3569"/>
    </location>
</feature>
<evidence type="ECO:0000256" key="7">
    <source>
        <dbReference type="SAM" id="MobiDB-lite"/>
    </source>
</evidence>
<feature type="domain" description="Ketosynthase family 3 (KS3)" evidence="9">
    <location>
        <begin position="2075"/>
        <end position="2490"/>
    </location>
</feature>
<dbReference type="Gene3D" id="3.30.70.3290">
    <property type="match status" value="2"/>
</dbReference>
<dbReference type="InterPro" id="IPR041618">
    <property type="entry name" value="PKS_DE"/>
</dbReference>
<dbReference type="Pfam" id="PF18369">
    <property type="entry name" value="PKS_DE"/>
    <property type="match status" value="1"/>
</dbReference>
<dbReference type="CDD" id="cd05195">
    <property type="entry name" value="enoyl_red"/>
    <property type="match status" value="1"/>
</dbReference>
<keyword evidence="12" id="KW-1185">Reference proteome</keyword>
<dbReference type="Pfam" id="PF08659">
    <property type="entry name" value="KR"/>
    <property type="match status" value="2"/>
</dbReference>
<feature type="domain" description="Ketosynthase family 3 (KS3)" evidence="9">
    <location>
        <begin position="52"/>
        <end position="477"/>
    </location>
</feature>
<dbReference type="InterPro" id="IPR011032">
    <property type="entry name" value="GroES-like_sf"/>
</dbReference>
<dbReference type="PANTHER" id="PTHR43775">
    <property type="entry name" value="FATTY ACID SYNTHASE"/>
    <property type="match status" value="1"/>
</dbReference>
<dbReference type="InterPro" id="IPR016036">
    <property type="entry name" value="Malonyl_transacylase_ACP-bd"/>
</dbReference>
<dbReference type="InterPro" id="IPR016039">
    <property type="entry name" value="Thiolase-like"/>
</dbReference>
<feature type="region of interest" description="N-terminal hotdog fold" evidence="6">
    <location>
        <begin position="946"/>
        <end position="1071"/>
    </location>
</feature>
<dbReference type="InterPro" id="IPR018201">
    <property type="entry name" value="Ketoacyl_synth_AS"/>
</dbReference>
<dbReference type="SMART" id="SM00822">
    <property type="entry name" value="PKS_KR"/>
    <property type="match status" value="2"/>
</dbReference>
<dbReference type="InterPro" id="IPR036736">
    <property type="entry name" value="ACP-like_sf"/>
</dbReference>
<dbReference type="RefSeq" id="WP_209646001.1">
    <property type="nucleotide sequence ID" value="NZ_JAGINW010000001.1"/>
</dbReference>
<feature type="region of interest" description="C-terminal hotdog fold" evidence="6">
    <location>
        <begin position="1084"/>
        <end position="1220"/>
    </location>
</feature>
<feature type="domain" description="PKS/mFAS DH" evidence="10">
    <location>
        <begin position="946"/>
        <end position="1220"/>
    </location>
</feature>
<dbReference type="EMBL" id="JAGINW010000001">
    <property type="protein sequence ID" value="MBP2329149.1"/>
    <property type="molecule type" value="Genomic_DNA"/>
</dbReference>
<dbReference type="Pfam" id="PF00109">
    <property type="entry name" value="ketoacyl-synt"/>
    <property type="match status" value="2"/>
</dbReference>
<evidence type="ECO:0000313" key="12">
    <source>
        <dbReference type="Proteomes" id="UP001519332"/>
    </source>
</evidence>
<dbReference type="Proteomes" id="UP001519332">
    <property type="component" value="Unassembled WGS sequence"/>
</dbReference>
<dbReference type="PROSITE" id="PS50075">
    <property type="entry name" value="CARRIER"/>
    <property type="match status" value="2"/>
</dbReference>
<evidence type="ECO:0000256" key="5">
    <source>
        <dbReference type="ARBA" id="ARBA00023315"/>
    </source>
</evidence>
<evidence type="ECO:0000259" key="8">
    <source>
        <dbReference type="PROSITE" id="PS50075"/>
    </source>
</evidence>
<dbReference type="SMART" id="SM00823">
    <property type="entry name" value="PKS_PP"/>
    <property type="match status" value="2"/>
</dbReference>
<keyword evidence="3" id="KW-0808">Transferase</keyword>
<dbReference type="Pfam" id="PF16197">
    <property type="entry name" value="KAsynt_C_assoc"/>
    <property type="match status" value="2"/>
</dbReference>
<dbReference type="CDD" id="cd08952">
    <property type="entry name" value="KR_1_SDR_x"/>
    <property type="match status" value="1"/>
</dbReference>
<dbReference type="InterPro" id="IPR009081">
    <property type="entry name" value="PP-bd_ACP"/>
</dbReference>
<dbReference type="PROSITE" id="PS52004">
    <property type="entry name" value="KS3_2"/>
    <property type="match status" value="2"/>
</dbReference>
<dbReference type="SUPFAM" id="SSF47336">
    <property type="entry name" value="ACP-like"/>
    <property type="match status" value="2"/>
</dbReference>
<accession>A0ABS4TXP8</accession>
<dbReference type="Pfam" id="PF14765">
    <property type="entry name" value="PS-DH"/>
    <property type="match status" value="1"/>
</dbReference>
<dbReference type="SMART" id="SM00827">
    <property type="entry name" value="PKS_AT"/>
    <property type="match status" value="2"/>
</dbReference>
<keyword evidence="2" id="KW-0597">Phosphoprotein</keyword>
<dbReference type="SUPFAM" id="SSF55048">
    <property type="entry name" value="Probable ACP-binding domain of malonyl-CoA ACP transacylase"/>
    <property type="match status" value="2"/>
</dbReference>
<evidence type="ECO:0000259" key="9">
    <source>
        <dbReference type="PROSITE" id="PS52004"/>
    </source>
</evidence>
<dbReference type="SUPFAM" id="SSF50129">
    <property type="entry name" value="GroES-like"/>
    <property type="match status" value="1"/>
</dbReference>
<evidence type="ECO:0000256" key="3">
    <source>
        <dbReference type="ARBA" id="ARBA00022679"/>
    </source>
</evidence>
<evidence type="ECO:0000313" key="11">
    <source>
        <dbReference type="EMBL" id="MBP2329149.1"/>
    </source>
</evidence>
<sequence>MNARGDAVSPVTDPPEGSPMNDQARLRRVLTGVTAELRDTRDRLRALESAAGEPVAIVGMSCRFPGGVCTPDELWDLVSGGVDAIGEFPSDRGWRLDTLFDVDGGSGTSYVDKGGFLLDAGEFDARFFGVSPREALAMDPQQRLLLETSWELLEQAGIDPESVRGSRTGVFVGSSFRDYGARLPTIPEEVEGHAMTGVAGSVASGRIAYTFGLTGPAVTVDTACSSSLVALHLAAQALRQDECGLAIAGGVAVMSSPDLFTEFSRQQGLSKDGRCRAFAASAAGMGAAEGVGLVLLERLSDAVRNGHRVLAVVRGSAVNQDGASSGLTAPSGPAQERVIHAALKAAGLTTADVDVVEAHGTGTALGDPIEARALLATYGQDRAEAAPALLGSVKSNIGHTQAAAGVAGVMKMVLAIRHGVVPATLHVDEPTPHVDWTSGAVELVRENTAWPEITRSRRAAVSSFGVSGTNAHVILEQAPEPEQSAVDATLPALRTDVVPLMVSGRTAGALRGQAARLREFVAAGTAEPTDVGWSSAVTRAGLEHRAVVLSADMSGLLAGLDAVTDSAPAQDVISGVAPDDRPDVVFVFPGQGSQWAGMATGLLDTSPAFAESITRCAKELAAHVDWDLIEVLRGGSLDRVDVVQPVLWAVMVSLAEVWRSLGITPAAVIGHSQGEIAAACVAGALSLADGARLVALRSKVIADELAGMGGMVSIAAGVSQVAALLDGRDHVWVATVNGPSATVVAGAPDALADVMAAAEEQGLRAKAVAVDYASHTPHVERIRDHLLALAAPITPRAGDVPMYSTVTAAKVPEESLDAEYWYRNLRGQVRFHETVDMLLAKGETVFLEVSPHPVLAGSIDEAGHTAGTDVRTVGTLRLDHGGPRQVLTSLAQLWTAGVTPDWAAVFGTGASTVELPAYAFEREHYWLHGTGGAGDVAAAGLSVVDHPLLAAGAALADGSGYLFTGRLSTTTHPWLADHVVDGRTLVAGTALVELAMLAGEHAGCDQVDELILHAPLVLPASGASVEIQVAMSPMDHPDRHTVRVHSRPHGEADAEWTCHATGTLTRATEGEPAATDTTWPPAEAVAVPLEDLYETLAASGYQYGPAFRGVRSVWRYGDEVFAEVSLPEPALRDVARFGVHPALVDAALQSLLAVVPSGERLLPFSFTGIRCHATGATTARVRLVRTGPDTVSVRLTDHSGLPIVTVDEITSRKVEFSSARPDSLFELTWSPLAVSAPVDGPVVVLGTPAAPTIAALAATVRTGDGPAAVLLPCGQGADADVPDTAYATVATVLTVIQDWLQHEELAHLRLVLLTYHGVAVSPDEQVDPAQAAARGLLRSAAAEHPGRFVAADVDDDTVADLAARFAAAADEPEIAVRAGVALVPRLARVGQTELAVPDTEAWSLDLDTGGSLEDLRLMSCPAVEKPLEPGEVRVGVRATGVNFRDVLVALGVVPNTMSLFACEGSGVVLEVGSGVTDLAVGDRVFGLFSGSYGGPVAVADRRMLARMPAGWSFAEAATVPAVYLTAYYALVDVAGVRAGESLLVHAAAGGVGMAAVGLARHFGVEVYATASEPKWPAVRDLGVPGERIASSRSLEFGERFAQVDVVLNCLAREFTDASLGLVFRGGRFVELGKTDIRAADEVAARWPGVTYRAIDLADAGAGRLESMLAELLPLFEQGVLSPLPVTAWDVRRAPEAFRYMSQARHVGKVVLTAPSSIVDGTVLVTGGTGVVGSAVARHLARAHGVREVVLASRRGATAPGADAVVADLAAHGVAARVVECDVADRDAVAALVADIPDLCGVVHAAGVLDDGVVATLSPDRLDTVFEPKVDAAWHLHELTKDRDLGLFALFSSAAGVFGAPGQGNYAAANAFLDALAYCRRRQGLPAHSLAWGLWADRSAMTGGLGQSDVDRMVRQGIRALDTDDALALFDTAVRMPRACLVPVRLDLTGSAPHNLLRGLLRAPARRTAVNARVVATVIDEQQLVDLVRTNTAVVLGHQDSGAVATDRAFKDLGLDSLTAVELRNRLGAATGLRLPVTVVFEHPTLVALARELRRRLAPDDNSAPVVSASIASADDDPIVIVGMSCRFPGGVRSPADLWDLLVEGRDAVAGYPADRGWDVDVVLDREFVREGGFLTDMADFDAEFFGIAPREALAMDPQQRQLLETTWEAFESAGIDPASLHGTQTGVFAGLIYNDYASRFPNLLPGLEGFLGNGSANSVATGRIAYTLGLNGPAITVDTACSSSLVAMHLAARALRDGECELAVAGGVTVMSTPRPIVEFSRFRGLATDGRCKAFSASADGMGFAEGVGMVVLERLSAAREAGHQVLAILRGSGINQDGASNGLTAPSGPAQERVIRRTLAGAGLAPSDVDVVEAHGTGTPLGDPIEARALLATYGQERDTPLWLGSVKSNIGHAQAAAGVAGVIKMVLAMRHGTVPPTLHADEPTAHVEWGPVQLAVKAQPWPETGRPRRAAISSFGISGTNAHVIIEQPEPVAAPAVDNRDGWLPWVLSARNADSLRDQAQRLLERVHADDTLRVRDVAHSLVTTRTVFEHRAVVVGRDRDDFLRGLSAISQGESAAGVVAGVAAEYRKIAFVFPGQGAQWVGMAGELLDSSPVFAESIARCAVELAAYVDWDLVEVLRGGSLERVDVVQPASWAVMVSLAEVWRAHGVDPDAVVGHSQGELAAACVSGVLSVPDAARIVALRSKLIAAKLSGGGGMMSLALPVAQAEEFIRPWADRICVAVVNGTGSVVVAGEPDALDELLEVAGRKGERARRLPVDYASHTPQIEPLRAPLLDLAAVTPGDAVVAQYSSVTGQLLDTADGEYWYRNLRETVRFDEATRALLDAGHDVFVEVSPHPVLTAGLIETVAEAVVGKAAERSGDVVSTGTLRRDDGGQDRLLTSLAELFVTGVAVDWWPAISGGRTVDLPTYAFRAQRFWLDPLPASGNGTDDRFWSAVREEDPSALAETLRVQDPDLRSSLAAVLPALTAWHRDSHERSVVESWRYRVDWTSVPAGSSELSGTWLVVESDVPNSRADALIAGMERHGAKVLRATVATNDPLDLHDHVRSVVGDRPALTGVLSLTGWDERPHPSADLVPVGFARTTALIQALSAIDDTAPLWCVTTGSVLPDGLGSPEQAMLWGLGRVAAQEHPGRWGGLIDVEADLDERAVAAVCGLLAGGHGEDQLAVRAGVVLARRLVRATRPAATEEWTPTGTALVTGGTGALGGHVARWLASRGAPHVLLLSRRGPDADSAANLVAELTAAGTEVTVLACDVADRAAVADALAQVPDEHPLTAVFHTAAVLDDGPLDSLTASRADRVLRVKVGAARILDELTAHLDLSAFVLFSSTAGTFGAAGQGNYAPGNAYLDAFAHHRRARGKRTTSIAWGAWDEGGMADHDEVAALRRRHGVPAMSPRRATTALGHMLDDDETMLVLADIEWDRFFLAYTAARPSPLLHDLAEVRRLLAETENSSSAGPSVADKLATATRPERDAILRTLVRGHVAAVLGYSGPEDVPVGRPFIELGLDSVTAVELRNRLGGAVGRTLPAGLVFDYPTVSGLVGYLSDVFHDGGGTQALLAELDKVDSAVAALPDDDPARRVVAERMEVLLRRIGRDGPPARQVEATTHDELFALIDNELGMS</sequence>
<dbReference type="InterPro" id="IPR020807">
    <property type="entry name" value="PKS_DH"/>
</dbReference>
<dbReference type="PROSITE" id="PS00606">
    <property type="entry name" value="KS3_1"/>
    <property type="match status" value="2"/>
</dbReference>
<dbReference type="InterPro" id="IPR006162">
    <property type="entry name" value="Ppantetheine_attach_site"/>
</dbReference>
<dbReference type="InterPro" id="IPR020843">
    <property type="entry name" value="ER"/>
</dbReference>
<evidence type="ECO:0000256" key="1">
    <source>
        <dbReference type="ARBA" id="ARBA00022450"/>
    </source>
</evidence>
<dbReference type="Pfam" id="PF13602">
    <property type="entry name" value="ADH_zinc_N_2"/>
    <property type="match status" value="1"/>
</dbReference>
<evidence type="ECO:0000256" key="6">
    <source>
        <dbReference type="PROSITE-ProRule" id="PRU01363"/>
    </source>
</evidence>
<dbReference type="InterPro" id="IPR001227">
    <property type="entry name" value="Ac_transferase_dom_sf"/>
</dbReference>
<dbReference type="InterPro" id="IPR032821">
    <property type="entry name" value="PKS_assoc"/>
</dbReference>
<dbReference type="CDD" id="cd00833">
    <property type="entry name" value="PKS"/>
    <property type="match status" value="2"/>
</dbReference>
<feature type="region of interest" description="Disordered" evidence="7">
    <location>
        <begin position="1"/>
        <end position="22"/>
    </location>
</feature>
<dbReference type="PANTHER" id="PTHR43775:SF51">
    <property type="entry name" value="INACTIVE PHENOLPHTHIOCEROL SYNTHESIS POLYKETIDE SYNTHASE TYPE I PKS1-RELATED"/>
    <property type="match status" value="1"/>
</dbReference>
<keyword evidence="4" id="KW-0511">Multifunctional enzyme</keyword>
<dbReference type="Gene3D" id="3.40.50.720">
    <property type="entry name" value="NAD(P)-binding Rossmann-like Domain"/>
    <property type="match status" value="2"/>
</dbReference>
<dbReference type="Pfam" id="PF21089">
    <property type="entry name" value="PKS_DH_N"/>
    <property type="match status" value="1"/>
</dbReference>
<dbReference type="Gene3D" id="3.40.47.10">
    <property type="match status" value="2"/>
</dbReference>
<dbReference type="SUPFAM" id="SSF52151">
    <property type="entry name" value="FabD/lysophospholipase-like"/>
    <property type="match status" value="2"/>
</dbReference>
<gene>
    <name evidence="11" type="ORF">JOF56_009534</name>
</gene>
<name>A0ABS4TXP8_9PSEU</name>
<dbReference type="InterPro" id="IPR057326">
    <property type="entry name" value="KR_dom"/>
</dbReference>
<dbReference type="InterPro" id="IPR016035">
    <property type="entry name" value="Acyl_Trfase/lysoPLipase"/>
</dbReference>
<dbReference type="Gene3D" id="3.40.50.11460">
    <property type="match status" value="1"/>
</dbReference>
<dbReference type="NCBIfam" id="NF045894">
    <property type="entry name" value="PKS_plus_SDR"/>
    <property type="match status" value="1"/>
</dbReference>
<dbReference type="SUPFAM" id="SSF51735">
    <property type="entry name" value="NAD(P)-binding Rossmann-fold domains"/>
    <property type="match status" value="5"/>
</dbReference>
<dbReference type="Pfam" id="PF08240">
    <property type="entry name" value="ADH_N"/>
    <property type="match status" value="1"/>
</dbReference>
<dbReference type="InterPro" id="IPR049552">
    <property type="entry name" value="PKS_DH_N"/>
</dbReference>
<dbReference type="Gene3D" id="3.40.366.10">
    <property type="entry name" value="Malonyl-Coenzyme A Acyl Carrier Protein, domain 2"/>
    <property type="match status" value="2"/>
</dbReference>
<keyword evidence="5" id="KW-0012">Acyltransferase</keyword>
<dbReference type="SMART" id="SM00825">
    <property type="entry name" value="PKS_KS"/>
    <property type="match status" value="2"/>
</dbReference>
<dbReference type="Gene3D" id="3.90.180.10">
    <property type="entry name" value="Medium-chain alcohol dehydrogenases, catalytic domain"/>
    <property type="match status" value="1"/>
</dbReference>
<dbReference type="InterPro" id="IPR014043">
    <property type="entry name" value="Acyl_transferase_dom"/>
</dbReference>
<dbReference type="InterPro" id="IPR020806">
    <property type="entry name" value="PKS_PP-bd"/>
</dbReference>
<evidence type="ECO:0000256" key="2">
    <source>
        <dbReference type="ARBA" id="ARBA00022553"/>
    </source>
</evidence>
<dbReference type="Gene3D" id="1.10.1200.10">
    <property type="entry name" value="ACP-like"/>
    <property type="match status" value="2"/>
</dbReference>
<dbReference type="InterPro" id="IPR050091">
    <property type="entry name" value="PKS_NRPS_Biosynth_Enz"/>
</dbReference>
<evidence type="ECO:0000259" key="10">
    <source>
        <dbReference type="PROSITE" id="PS52019"/>
    </source>
</evidence>
<dbReference type="InterPro" id="IPR013154">
    <property type="entry name" value="ADH-like_N"/>
</dbReference>
<dbReference type="SMART" id="SM00829">
    <property type="entry name" value="PKS_ER"/>
    <property type="match status" value="1"/>
</dbReference>
<evidence type="ECO:0000256" key="4">
    <source>
        <dbReference type="ARBA" id="ARBA00023268"/>
    </source>
</evidence>
<dbReference type="Pfam" id="PF00550">
    <property type="entry name" value="PP-binding"/>
    <property type="match status" value="2"/>
</dbReference>
<dbReference type="Pfam" id="PF22953">
    <property type="entry name" value="SpnB_Rossmann"/>
    <property type="match status" value="1"/>
</dbReference>
<keyword evidence="1" id="KW-0596">Phosphopantetheine</keyword>
<organism evidence="11 12">
    <name type="scientific">Kibdelosporangium banguiense</name>
    <dbReference type="NCBI Taxonomy" id="1365924"/>
    <lineage>
        <taxon>Bacteria</taxon>
        <taxon>Bacillati</taxon>
        <taxon>Actinomycetota</taxon>
        <taxon>Actinomycetes</taxon>
        <taxon>Pseudonocardiales</taxon>
        <taxon>Pseudonocardiaceae</taxon>
        <taxon>Kibdelosporangium</taxon>
    </lineage>
</organism>
<dbReference type="InterPro" id="IPR049551">
    <property type="entry name" value="PKS_DH_C"/>
</dbReference>
<dbReference type="Pfam" id="PF00698">
    <property type="entry name" value="Acyl_transf_1"/>
    <property type="match status" value="2"/>
</dbReference>
<dbReference type="CDD" id="cd08956">
    <property type="entry name" value="KR_3_FAS_SDR_x"/>
    <property type="match status" value="1"/>
</dbReference>
<protein>
    <submittedName>
        <fullName evidence="11">Acyl transferase domain-containing protein/D-arabinose 1-dehydrogenase-like Zn-dependent alcohol dehydrogenase/acyl carrier protein</fullName>
    </submittedName>
</protein>
<reference evidence="11 12" key="1">
    <citation type="submission" date="2021-03" db="EMBL/GenBank/DDBJ databases">
        <title>Sequencing the genomes of 1000 actinobacteria strains.</title>
        <authorList>
            <person name="Klenk H.-P."/>
        </authorList>
    </citation>
    <scope>NUCLEOTIDE SEQUENCE [LARGE SCALE GENOMIC DNA]</scope>
    <source>
        <strain evidence="11 12">DSM 46670</strain>
    </source>
</reference>
<dbReference type="InterPro" id="IPR020841">
    <property type="entry name" value="PKS_Beta-ketoAc_synthase_dom"/>
</dbReference>
<feature type="active site" description="Proton acceptor; for dehydratase activity" evidence="6">
    <location>
        <position position="978"/>
    </location>
</feature>